<reference evidence="3" key="2">
    <citation type="submission" date="2017-06" db="EMBL/GenBank/DDBJ databases">
        <authorList>
            <person name="LiPuma J."/>
            <person name="Spilker T."/>
        </authorList>
    </citation>
    <scope>NUCLEOTIDE SEQUENCE [LARGE SCALE GENOMIC DNA]</scope>
    <source>
        <strain evidence="3">AU17325</strain>
    </source>
</reference>
<gene>
    <name evidence="2" type="ORF">BLA13014_07560</name>
    <name evidence="1" type="ORF">CFB84_41410</name>
</gene>
<evidence type="ECO:0000313" key="2">
    <source>
        <dbReference type="EMBL" id="VWC49114.1"/>
    </source>
</evidence>
<evidence type="ECO:0000313" key="4">
    <source>
        <dbReference type="Proteomes" id="UP000494261"/>
    </source>
</evidence>
<name>A0A228HP87_9BURK</name>
<dbReference type="InterPro" id="IPR021496">
    <property type="entry name" value="DUF3150"/>
</dbReference>
<organism evidence="1 3">
    <name type="scientific">Burkholderia aenigmatica</name>
    <dbReference type="NCBI Taxonomy" id="2015348"/>
    <lineage>
        <taxon>Bacteria</taxon>
        <taxon>Pseudomonadati</taxon>
        <taxon>Pseudomonadota</taxon>
        <taxon>Betaproteobacteria</taxon>
        <taxon>Burkholderiales</taxon>
        <taxon>Burkholderiaceae</taxon>
        <taxon>Burkholderia</taxon>
        <taxon>Burkholderia cepacia complex</taxon>
    </lineage>
</organism>
<evidence type="ECO:0008006" key="5">
    <source>
        <dbReference type="Google" id="ProtNLM"/>
    </source>
</evidence>
<dbReference type="OrthoDB" id="8900573at2"/>
<proteinExistence type="predicted"/>
<evidence type="ECO:0000313" key="3">
    <source>
        <dbReference type="Proteomes" id="UP000214600"/>
    </source>
</evidence>
<sequence length="366" mass="40102">MSHQNEVRTLERVLCFSIEAHIWSGRRKLKTTDIGEVEDLPHGDLASLGSKKVIDSEYLKVFDKLKKRAQKACESRGVRFLGGYAIPAGKAKLVADDLDAIAVEYEKERNHLVSNYDRLILEWQNAPQNQEWAHIIKDEAPEKAYVEGALGFRWQAFKVRSVGESEEDFDQLSGGLKQAEQGLAGTLFREIAQEAAAFEERTLSFGGQKNGQAREYVTQRCKNALQAIREKMEGLAFLDPCVRPIIETIDYSIKLLPEKGKIEGIHLTTLWGLTGILKRPERMRAFGQQCLESGDVAATFNLAVGPRFGAADEEGDAPPVAVPMAAPMQPVVSAGSPAPVGRPGPAVPSMPLPLPPQPGMATGFGI</sequence>
<dbReference type="Proteomes" id="UP000494261">
    <property type="component" value="Unassembled WGS sequence"/>
</dbReference>
<reference evidence="2 4" key="4">
    <citation type="submission" date="2019-09" db="EMBL/GenBank/DDBJ databases">
        <authorList>
            <person name="Depoorter E."/>
        </authorList>
    </citation>
    <scope>NUCLEOTIDE SEQUENCE [LARGE SCALE GENOMIC DNA]</scope>
    <source>
        <strain evidence="2">LMG 13014</strain>
    </source>
</reference>
<evidence type="ECO:0000313" key="1">
    <source>
        <dbReference type="EMBL" id="OXI31980.1"/>
    </source>
</evidence>
<dbReference type="AlphaFoldDB" id="A0A228HP87"/>
<accession>A0A6P2SVG6</accession>
<dbReference type="EMBL" id="NKFA01000041">
    <property type="protein sequence ID" value="OXI31980.1"/>
    <property type="molecule type" value="Genomic_DNA"/>
</dbReference>
<accession>A0A228HP87</accession>
<protein>
    <recommendedName>
        <fullName evidence="5">DUF3150 domain-containing protein</fullName>
    </recommendedName>
</protein>
<dbReference type="GeneID" id="99664763"/>
<reference evidence="1" key="1">
    <citation type="submission" date="2017-06" db="EMBL/GenBank/DDBJ databases">
        <authorList>
            <person name="Kim H.J."/>
            <person name="Triplett B.A."/>
        </authorList>
    </citation>
    <scope>NUCLEOTIDE SEQUENCE [LARGE SCALE GENOMIC DNA]</scope>
    <source>
        <strain evidence="1">AU17325</strain>
    </source>
</reference>
<dbReference type="Proteomes" id="UP000214600">
    <property type="component" value="Unassembled WGS sequence"/>
</dbReference>
<reference evidence="1 3" key="3">
    <citation type="submission" date="2017-08" db="EMBL/GenBank/DDBJ databases">
        <title>WGS of novel Burkholderia cepaca complex species.</title>
        <authorList>
            <person name="Lipuma J."/>
            <person name="Spilker T."/>
        </authorList>
    </citation>
    <scope>NUCLEOTIDE SEQUENCE [LARGE SCALE GENOMIC DNA]</scope>
    <source>
        <strain evidence="1 3">AU17325</strain>
    </source>
</reference>
<dbReference type="RefSeq" id="WP_025647489.1">
    <property type="nucleotide sequence ID" value="NZ_CABVQC010000087.1"/>
</dbReference>
<dbReference type="Pfam" id="PF11348">
    <property type="entry name" value="DUF3150"/>
    <property type="match status" value="1"/>
</dbReference>
<dbReference type="EMBL" id="CABVQC010000087">
    <property type="protein sequence ID" value="VWC49114.1"/>
    <property type="molecule type" value="Genomic_DNA"/>
</dbReference>